<dbReference type="AlphaFoldDB" id="A0A6N3DS61"/>
<dbReference type="GO" id="GO:0003960">
    <property type="term" value="F:quinone reductase (NADPH) activity"/>
    <property type="evidence" value="ECO:0007669"/>
    <property type="project" value="UniProtKB-EC"/>
</dbReference>
<dbReference type="EMBL" id="CACRTR010000009">
    <property type="protein sequence ID" value="VYU32186.1"/>
    <property type="molecule type" value="Genomic_DNA"/>
</dbReference>
<organism evidence="3">
    <name type="scientific">Eubacterium limosum</name>
    <dbReference type="NCBI Taxonomy" id="1736"/>
    <lineage>
        <taxon>Bacteria</taxon>
        <taxon>Bacillati</taxon>
        <taxon>Bacillota</taxon>
        <taxon>Clostridia</taxon>
        <taxon>Eubacteriales</taxon>
        <taxon>Eubacteriaceae</taxon>
        <taxon>Eubacterium</taxon>
    </lineage>
</organism>
<dbReference type="GO" id="GO:0070402">
    <property type="term" value="F:NADPH binding"/>
    <property type="evidence" value="ECO:0007669"/>
    <property type="project" value="TreeGrafter"/>
</dbReference>
<protein>
    <submittedName>
        <fullName evidence="3">Quinone oxidoreductase 1</fullName>
        <ecNumber evidence="3">1.6.5.5</ecNumber>
    </submittedName>
</protein>
<dbReference type="InterPro" id="IPR051603">
    <property type="entry name" value="Zinc-ADH_QOR/CCCR"/>
</dbReference>
<dbReference type="PANTHER" id="PTHR44154">
    <property type="entry name" value="QUINONE OXIDOREDUCTASE"/>
    <property type="match status" value="1"/>
</dbReference>
<dbReference type="InterPro" id="IPR013154">
    <property type="entry name" value="ADH-like_N"/>
</dbReference>
<sequence length="323" mass="34393">MKAIIVSSFGDEEVLKYQETETPTPAAGEVRVKIKAAGVNPVETYIRSGHYTALPALPYTPGNDGSGIVDAVGDGVEHLKKGDRVFVAAALARRNTGTYADYTVCDADAVRYLPQNLSFSEGAALGTPGLAATYALYSKAKIKPGETVFIHGASGGVGSLAVQLARRTGTFVMGTAGDPEGMTLIEKLGAHRAFNYRSPGYLEAVKQETGEHGPDVIIEMVANINLMKDMELLAKYGRVVIVGNHGTLEFDPRSAMTKDAVVMGMNIGNMPQEDYIANMYTLSAAMETGLHTIIGKELPLCQAEQAHRDVREGKGGKVVLTVE</sequence>
<dbReference type="CDD" id="cd08253">
    <property type="entry name" value="zeta_crystallin"/>
    <property type="match status" value="1"/>
</dbReference>
<dbReference type="InterPro" id="IPR020843">
    <property type="entry name" value="ER"/>
</dbReference>
<dbReference type="SUPFAM" id="SSF50129">
    <property type="entry name" value="GroES-like"/>
    <property type="match status" value="1"/>
</dbReference>
<keyword evidence="1" id="KW-0521">NADP</keyword>
<keyword evidence="3" id="KW-0560">Oxidoreductase</keyword>
<dbReference type="GO" id="GO:0003730">
    <property type="term" value="F:mRNA 3'-UTR binding"/>
    <property type="evidence" value="ECO:0007669"/>
    <property type="project" value="TreeGrafter"/>
</dbReference>
<dbReference type="GO" id="GO:0005829">
    <property type="term" value="C:cytosol"/>
    <property type="evidence" value="ECO:0007669"/>
    <property type="project" value="TreeGrafter"/>
</dbReference>
<reference evidence="3" key="1">
    <citation type="submission" date="2019-11" db="EMBL/GenBank/DDBJ databases">
        <authorList>
            <person name="Feng L."/>
        </authorList>
    </citation>
    <scope>NUCLEOTIDE SEQUENCE</scope>
    <source>
        <strain evidence="3">ElimosumLFYP34</strain>
    </source>
</reference>
<dbReference type="Pfam" id="PF08240">
    <property type="entry name" value="ADH_N"/>
    <property type="match status" value="1"/>
</dbReference>
<dbReference type="PANTHER" id="PTHR44154:SF1">
    <property type="entry name" value="QUINONE OXIDOREDUCTASE"/>
    <property type="match status" value="1"/>
</dbReference>
<gene>
    <name evidence="3" type="primary">qorA</name>
    <name evidence="3" type="ORF">ELLFYP34_03238</name>
</gene>
<dbReference type="SUPFAM" id="SSF51735">
    <property type="entry name" value="NAD(P)-binding Rossmann-fold domains"/>
    <property type="match status" value="1"/>
</dbReference>
<dbReference type="SMART" id="SM00829">
    <property type="entry name" value="PKS_ER"/>
    <property type="match status" value="1"/>
</dbReference>
<evidence type="ECO:0000313" key="3">
    <source>
        <dbReference type="EMBL" id="VYU32186.1"/>
    </source>
</evidence>
<dbReference type="InterPro" id="IPR013149">
    <property type="entry name" value="ADH-like_C"/>
</dbReference>
<accession>A0A6N3DS61</accession>
<name>A0A6N3DS61_EUBLI</name>
<dbReference type="EC" id="1.6.5.5" evidence="3"/>
<dbReference type="InterPro" id="IPR036291">
    <property type="entry name" value="NAD(P)-bd_dom_sf"/>
</dbReference>
<dbReference type="InterPro" id="IPR011032">
    <property type="entry name" value="GroES-like_sf"/>
</dbReference>
<feature type="domain" description="Enoyl reductase (ER)" evidence="2">
    <location>
        <begin position="10"/>
        <end position="320"/>
    </location>
</feature>
<evidence type="ECO:0000259" key="2">
    <source>
        <dbReference type="SMART" id="SM00829"/>
    </source>
</evidence>
<evidence type="ECO:0000256" key="1">
    <source>
        <dbReference type="ARBA" id="ARBA00022857"/>
    </source>
</evidence>
<proteinExistence type="predicted"/>
<dbReference type="FunFam" id="3.40.50.720:FF:000244">
    <property type="entry name" value="quinone oxidoreductase"/>
    <property type="match status" value="1"/>
</dbReference>
<dbReference type="Pfam" id="PF00107">
    <property type="entry name" value="ADH_zinc_N"/>
    <property type="match status" value="1"/>
</dbReference>
<dbReference type="Gene3D" id="3.90.180.10">
    <property type="entry name" value="Medium-chain alcohol dehydrogenases, catalytic domain"/>
    <property type="match status" value="1"/>
</dbReference>
<dbReference type="Gene3D" id="3.40.50.720">
    <property type="entry name" value="NAD(P)-binding Rossmann-like Domain"/>
    <property type="match status" value="1"/>
</dbReference>